<dbReference type="AlphaFoldDB" id="A0A836H771"/>
<gene>
    <name evidence="2" type="ORF">LSCM4_05264</name>
</gene>
<name>A0A836H771_9TRYP</name>
<dbReference type="GeneID" id="92361147"/>
<keyword evidence="1" id="KW-1133">Transmembrane helix</keyword>
<evidence type="ECO:0000313" key="2">
    <source>
        <dbReference type="EMBL" id="KAG5476283.1"/>
    </source>
</evidence>
<protein>
    <recommendedName>
        <fullName evidence="4">Transmembrane protein</fullName>
    </recommendedName>
</protein>
<feature type="transmembrane region" description="Helical" evidence="1">
    <location>
        <begin position="23"/>
        <end position="43"/>
    </location>
</feature>
<dbReference type="EMBL" id="JAFHLR010000026">
    <property type="protein sequence ID" value="KAG5476283.1"/>
    <property type="molecule type" value="Genomic_DNA"/>
</dbReference>
<reference evidence="3" key="1">
    <citation type="journal article" date="2021" name="Microbiol. Resour. Announc.">
        <title>LGAAP: Leishmaniinae Genome Assembly and Annotation Pipeline.</title>
        <authorList>
            <person name="Almutairi H."/>
            <person name="Urbaniak M.D."/>
            <person name="Bates M.D."/>
            <person name="Jariyapan N."/>
            <person name="Kwakye-Nuako G."/>
            <person name="Thomaz-Soccol V."/>
            <person name="Al-Salem W.S."/>
            <person name="Dillon R.J."/>
            <person name="Bates P.A."/>
            <person name="Gatherer D."/>
        </authorList>
    </citation>
    <scope>NUCLEOTIDE SEQUENCE [LARGE SCALE GENOMIC DNA]</scope>
</reference>
<evidence type="ECO:0000256" key="1">
    <source>
        <dbReference type="SAM" id="Phobius"/>
    </source>
</evidence>
<sequence>MPPRTSALAYEDEPYWIMCLREYLIPGVVFTVMFYYLSVHVLMPMRRIYRPTRRTPEVLAGAEDGGEAASSENLVAPAKAKLKRNA</sequence>
<keyword evidence="3" id="KW-1185">Reference proteome</keyword>
<reference evidence="3" key="2">
    <citation type="journal article" date="2021" name="Sci. Data">
        <title>Chromosome-scale genome sequencing, assembly and annotation of six genomes from subfamily Leishmaniinae.</title>
        <authorList>
            <person name="Almutairi H."/>
            <person name="Urbaniak M.D."/>
            <person name="Bates M.D."/>
            <person name="Jariyapan N."/>
            <person name="Kwakye-Nuako G."/>
            <person name="Thomaz Soccol V."/>
            <person name="Al-Salem W.S."/>
            <person name="Dillon R.J."/>
            <person name="Bates P.A."/>
            <person name="Gatherer D."/>
        </authorList>
    </citation>
    <scope>NUCLEOTIDE SEQUENCE [LARGE SCALE GENOMIC DNA]</scope>
</reference>
<organism evidence="2 3">
    <name type="scientific">Leishmania orientalis</name>
    <dbReference type="NCBI Taxonomy" id="2249476"/>
    <lineage>
        <taxon>Eukaryota</taxon>
        <taxon>Discoba</taxon>
        <taxon>Euglenozoa</taxon>
        <taxon>Kinetoplastea</taxon>
        <taxon>Metakinetoplastina</taxon>
        <taxon>Trypanosomatida</taxon>
        <taxon>Trypanosomatidae</taxon>
        <taxon>Leishmaniinae</taxon>
        <taxon>Leishmania</taxon>
    </lineage>
</organism>
<dbReference type="RefSeq" id="XP_067062516.1">
    <property type="nucleotide sequence ID" value="XM_067207213.1"/>
</dbReference>
<keyword evidence="1" id="KW-0812">Transmembrane</keyword>
<dbReference type="Proteomes" id="UP000674143">
    <property type="component" value="Unassembled WGS sequence"/>
</dbReference>
<comment type="caution">
    <text evidence="2">The sequence shown here is derived from an EMBL/GenBank/DDBJ whole genome shotgun (WGS) entry which is preliminary data.</text>
</comment>
<keyword evidence="1" id="KW-0472">Membrane</keyword>
<evidence type="ECO:0008006" key="4">
    <source>
        <dbReference type="Google" id="ProtNLM"/>
    </source>
</evidence>
<dbReference type="KEGG" id="loi:92361147"/>
<evidence type="ECO:0000313" key="3">
    <source>
        <dbReference type="Proteomes" id="UP000674143"/>
    </source>
</evidence>
<accession>A0A836H771</accession>
<proteinExistence type="predicted"/>